<evidence type="ECO:0000313" key="1">
    <source>
        <dbReference type="EMBL" id="OGY13275.1"/>
    </source>
</evidence>
<protein>
    <submittedName>
        <fullName evidence="1">Uncharacterized protein</fullName>
    </submittedName>
</protein>
<organism evidence="1 2">
    <name type="scientific">Candidatus Blackburnbacteria bacterium RIFCSPLOWO2_01_FULL_40_20</name>
    <dbReference type="NCBI Taxonomy" id="1797519"/>
    <lineage>
        <taxon>Bacteria</taxon>
        <taxon>Candidatus Blackburniibacteriota</taxon>
    </lineage>
</organism>
<accession>A0A1G1VD15</accession>
<gene>
    <name evidence="1" type="ORF">A3A77_02490</name>
</gene>
<comment type="caution">
    <text evidence="1">The sequence shown here is derived from an EMBL/GenBank/DDBJ whole genome shotgun (WGS) entry which is preliminary data.</text>
</comment>
<proteinExistence type="predicted"/>
<dbReference type="EMBL" id="MHCC01000017">
    <property type="protein sequence ID" value="OGY13275.1"/>
    <property type="molecule type" value="Genomic_DNA"/>
</dbReference>
<evidence type="ECO:0000313" key="2">
    <source>
        <dbReference type="Proteomes" id="UP000178659"/>
    </source>
</evidence>
<sequence length="64" mass="7293">MRATKLTKGAFCQLDEFNRILIISKYNIELTKRSTGHACKSKFRICKDLIIPGNNSKRLNPPQA</sequence>
<dbReference type="AlphaFoldDB" id="A0A1G1VD15"/>
<dbReference type="Proteomes" id="UP000178659">
    <property type="component" value="Unassembled WGS sequence"/>
</dbReference>
<reference evidence="1 2" key="1">
    <citation type="journal article" date="2016" name="Nat. Commun.">
        <title>Thousands of microbial genomes shed light on interconnected biogeochemical processes in an aquifer system.</title>
        <authorList>
            <person name="Anantharaman K."/>
            <person name="Brown C.T."/>
            <person name="Hug L.A."/>
            <person name="Sharon I."/>
            <person name="Castelle C.J."/>
            <person name="Probst A.J."/>
            <person name="Thomas B.C."/>
            <person name="Singh A."/>
            <person name="Wilkins M.J."/>
            <person name="Karaoz U."/>
            <person name="Brodie E.L."/>
            <person name="Williams K.H."/>
            <person name="Hubbard S.S."/>
            <person name="Banfield J.F."/>
        </authorList>
    </citation>
    <scope>NUCLEOTIDE SEQUENCE [LARGE SCALE GENOMIC DNA]</scope>
</reference>
<name>A0A1G1VD15_9BACT</name>